<keyword evidence="14" id="KW-1185">Reference proteome</keyword>
<sequence length="438" mass="46454">MAAFVIFTTGIIGCYSTYAWLQEGLRKPQEDGTKFSHTTLSLVVQCFVGALLAWLLDIGVSVFTATAAITDPDATEARKQAKEADTRASLWTPLGLLAVAEVSFTFLLAMFFSNEALVYVPYPMQVLAKSCKMIPVLIGETLVQGKRHSVEKWICVAVMAAGVGTFQLSRIKPRKLVVQDAASAGGESGDDAIAAAIGAALLLGSLVLDGYTGPRQKTIQKAYYSTTLGFMAIQNFLAGLMALAALAVSGSLVEGVTYVVEHPALIDDLLIFAAASAAGQTFIFGMLFYFDSLILTTVTTTRKFVSILISVFANGHSLGPVQWFSVLMVFGSIVYDKVVVPMRKASAAISQHDSAAKARLDEMDRRAKGAVPVDSHPTIDAASEPSDSASSSHLTTPEMVAMPFGKDGVEADHPRLGASSAPGNDGSGNARMRHVKLS</sequence>
<keyword evidence="4" id="KW-0256">Endoplasmic reticulum</keyword>
<dbReference type="EMBL" id="VLTM01000060">
    <property type="protein sequence ID" value="KAA0158946.1"/>
    <property type="molecule type" value="Genomic_DNA"/>
</dbReference>
<dbReference type="AlphaFoldDB" id="A0A5A8DKH3"/>
<evidence type="ECO:0000256" key="7">
    <source>
        <dbReference type="SAM" id="MobiDB-lite"/>
    </source>
</evidence>
<evidence type="ECO:0008006" key="17">
    <source>
        <dbReference type="Google" id="ProtNLM"/>
    </source>
</evidence>
<evidence type="ECO:0000256" key="4">
    <source>
        <dbReference type="ARBA" id="ARBA00022824"/>
    </source>
</evidence>
<proteinExistence type="predicted"/>
<gene>
    <name evidence="12" type="ORF">FNF27_01151</name>
    <name evidence="11" type="ORF">FNF28_03563</name>
    <name evidence="9" type="ORF">FNF29_00818</name>
    <name evidence="10" type="ORF">FNF31_05116</name>
</gene>
<organism evidence="11 15">
    <name type="scientific">Cafeteria roenbergensis</name>
    <name type="common">Marine flagellate</name>
    <dbReference type="NCBI Taxonomy" id="33653"/>
    <lineage>
        <taxon>Eukaryota</taxon>
        <taxon>Sar</taxon>
        <taxon>Stramenopiles</taxon>
        <taxon>Bigyra</taxon>
        <taxon>Opalozoa</taxon>
        <taxon>Bicosoecida</taxon>
        <taxon>Cafeteriaceae</taxon>
        <taxon>Cafeteria</taxon>
    </lineage>
</organism>
<feature type="region of interest" description="Disordered" evidence="7">
    <location>
        <begin position="367"/>
        <end position="438"/>
    </location>
</feature>
<evidence type="ECO:0000313" key="16">
    <source>
        <dbReference type="Proteomes" id="UP000325113"/>
    </source>
</evidence>
<evidence type="ECO:0000313" key="14">
    <source>
        <dbReference type="Proteomes" id="UP000323011"/>
    </source>
</evidence>
<dbReference type="GO" id="GO:0000139">
    <property type="term" value="C:Golgi membrane"/>
    <property type="evidence" value="ECO:0007669"/>
    <property type="project" value="TreeGrafter"/>
</dbReference>
<dbReference type="Proteomes" id="UP000325113">
    <property type="component" value="Unassembled WGS sequence"/>
</dbReference>
<dbReference type="GO" id="GO:0005460">
    <property type="term" value="F:UDP-glucose transmembrane transporter activity"/>
    <property type="evidence" value="ECO:0007669"/>
    <property type="project" value="TreeGrafter"/>
</dbReference>
<feature type="compositionally biased region" description="Low complexity" evidence="7">
    <location>
        <begin position="380"/>
        <end position="392"/>
    </location>
</feature>
<evidence type="ECO:0000313" key="13">
    <source>
        <dbReference type="Proteomes" id="UP000322899"/>
    </source>
</evidence>
<dbReference type="EMBL" id="VLTL01000049">
    <property type="protein sequence ID" value="KAA0165164.1"/>
    <property type="molecule type" value="Genomic_DNA"/>
</dbReference>
<comment type="subcellular location">
    <subcellularLocation>
        <location evidence="1">Endoplasmic reticulum membrane</location>
        <topology evidence="1">Multi-pass membrane protein</topology>
    </subcellularLocation>
</comment>
<keyword evidence="6 8" id="KW-0472">Membrane</keyword>
<protein>
    <recommendedName>
        <fullName evidence="17">EamA domain-containing protein</fullName>
    </recommendedName>
</protein>
<keyword evidence="3 8" id="KW-0812">Transmembrane</keyword>
<dbReference type="EMBL" id="VLTN01000003">
    <property type="protein sequence ID" value="KAA0156707.1"/>
    <property type="molecule type" value="Genomic_DNA"/>
</dbReference>
<dbReference type="OrthoDB" id="1601at2759"/>
<evidence type="ECO:0000313" key="10">
    <source>
        <dbReference type="EMBL" id="KAA0158946.1"/>
    </source>
</evidence>
<dbReference type="GO" id="GO:0005459">
    <property type="term" value="F:UDP-galactose transmembrane transporter activity"/>
    <property type="evidence" value="ECO:0007669"/>
    <property type="project" value="TreeGrafter"/>
</dbReference>
<dbReference type="PANTHER" id="PTHR10778:SF10">
    <property type="entry name" value="SOLUTE CARRIER FAMILY 35 MEMBER B1"/>
    <property type="match status" value="1"/>
</dbReference>
<evidence type="ECO:0000313" key="12">
    <source>
        <dbReference type="EMBL" id="KAA0177373.1"/>
    </source>
</evidence>
<feature type="transmembrane region" description="Helical" evidence="8">
    <location>
        <begin position="90"/>
        <end position="112"/>
    </location>
</feature>
<evidence type="ECO:0000256" key="2">
    <source>
        <dbReference type="ARBA" id="ARBA00022448"/>
    </source>
</evidence>
<evidence type="ECO:0000313" key="15">
    <source>
        <dbReference type="Proteomes" id="UP000324907"/>
    </source>
</evidence>
<feature type="transmembrane region" description="Helical" evidence="8">
    <location>
        <begin position="192"/>
        <end position="211"/>
    </location>
</feature>
<evidence type="ECO:0000256" key="1">
    <source>
        <dbReference type="ARBA" id="ARBA00004477"/>
    </source>
</evidence>
<reference evidence="13 14" key="1">
    <citation type="submission" date="2019-07" db="EMBL/GenBank/DDBJ databases">
        <title>Genomes of Cafeteria roenbergensis.</title>
        <authorList>
            <person name="Fischer M.G."/>
            <person name="Hackl T."/>
            <person name="Roman M."/>
        </authorList>
    </citation>
    <scope>NUCLEOTIDE SEQUENCE [LARGE SCALE GENOMIC DNA]</scope>
    <source>
        <strain evidence="9 14">BVI</strain>
        <strain evidence="10 16">Cflag</strain>
        <strain evidence="12 13">E4-10P</strain>
        <strain evidence="11 15">RCC970-E3</strain>
    </source>
</reference>
<comment type="caution">
    <text evidence="11">The sequence shown here is derived from an EMBL/GenBank/DDBJ whole genome shotgun (WGS) entry which is preliminary data.</text>
</comment>
<dbReference type="InterPro" id="IPR013657">
    <property type="entry name" value="SCL35B1-4/HUT1"/>
</dbReference>
<dbReference type="EMBL" id="VLTO01000004">
    <property type="protein sequence ID" value="KAA0177373.1"/>
    <property type="molecule type" value="Genomic_DNA"/>
</dbReference>
<evidence type="ECO:0000313" key="9">
    <source>
        <dbReference type="EMBL" id="KAA0156707.1"/>
    </source>
</evidence>
<feature type="transmembrane region" description="Helical" evidence="8">
    <location>
        <begin position="40"/>
        <end position="69"/>
    </location>
</feature>
<evidence type="ECO:0000256" key="3">
    <source>
        <dbReference type="ARBA" id="ARBA00022692"/>
    </source>
</evidence>
<feature type="transmembrane region" description="Helical" evidence="8">
    <location>
        <begin position="269"/>
        <end position="290"/>
    </location>
</feature>
<dbReference type="Proteomes" id="UP000323011">
    <property type="component" value="Unassembled WGS sequence"/>
</dbReference>
<dbReference type="OMA" id="SVYKFGH"/>
<dbReference type="Proteomes" id="UP000322899">
    <property type="component" value="Unassembled WGS sequence"/>
</dbReference>
<keyword evidence="2" id="KW-0813">Transport</keyword>
<feature type="transmembrane region" description="Helical" evidence="8">
    <location>
        <begin position="223"/>
        <end position="249"/>
    </location>
</feature>
<accession>A0A5A8DKH3</accession>
<evidence type="ECO:0000256" key="8">
    <source>
        <dbReference type="SAM" id="Phobius"/>
    </source>
</evidence>
<dbReference type="PANTHER" id="PTHR10778">
    <property type="entry name" value="SOLUTE CARRIER FAMILY 35 MEMBER B"/>
    <property type="match status" value="1"/>
</dbReference>
<evidence type="ECO:0000313" key="11">
    <source>
        <dbReference type="EMBL" id="KAA0165164.1"/>
    </source>
</evidence>
<dbReference type="Proteomes" id="UP000324907">
    <property type="component" value="Unassembled WGS sequence"/>
</dbReference>
<name>A0A5A8DKH3_CAFRO</name>
<evidence type="ECO:0000256" key="6">
    <source>
        <dbReference type="ARBA" id="ARBA00023136"/>
    </source>
</evidence>
<dbReference type="GO" id="GO:0005789">
    <property type="term" value="C:endoplasmic reticulum membrane"/>
    <property type="evidence" value="ECO:0007669"/>
    <property type="project" value="UniProtKB-SubCell"/>
</dbReference>
<evidence type="ECO:0000256" key="5">
    <source>
        <dbReference type="ARBA" id="ARBA00022989"/>
    </source>
</evidence>
<keyword evidence="5 8" id="KW-1133">Transmembrane helix</keyword>
<feature type="transmembrane region" description="Helical" evidence="8">
    <location>
        <begin position="311"/>
        <end position="335"/>
    </location>
</feature>
<dbReference type="Pfam" id="PF08449">
    <property type="entry name" value="UAA"/>
    <property type="match status" value="1"/>
</dbReference>